<comment type="caution">
    <text evidence="2">The sequence shown here is derived from an EMBL/GenBank/DDBJ whole genome shotgun (WGS) entry which is preliminary data.</text>
</comment>
<evidence type="ECO:0000256" key="1">
    <source>
        <dbReference type="SAM" id="Phobius"/>
    </source>
</evidence>
<reference evidence="2 3" key="1">
    <citation type="journal article" date="2020" name="Nature">
        <title>Six reference-quality genomes reveal evolution of bat adaptations.</title>
        <authorList>
            <person name="Jebb D."/>
            <person name="Huang Z."/>
            <person name="Pippel M."/>
            <person name="Hughes G.M."/>
            <person name="Lavrichenko K."/>
            <person name="Devanna P."/>
            <person name="Winkler S."/>
            <person name="Jermiin L.S."/>
            <person name="Skirmuntt E.C."/>
            <person name="Katzourakis A."/>
            <person name="Burkitt-Gray L."/>
            <person name="Ray D.A."/>
            <person name="Sullivan K.A.M."/>
            <person name="Roscito J.G."/>
            <person name="Kirilenko B.M."/>
            <person name="Davalos L.M."/>
            <person name="Corthals A.P."/>
            <person name="Power M.L."/>
            <person name="Jones G."/>
            <person name="Ransome R.D."/>
            <person name="Dechmann D.K.N."/>
            <person name="Locatelli A.G."/>
            <person name="Puechmaille S.J."/>
            <person name="Fedrigo O."/>
            <person name="Jarvis E.D."/>
            <person name="Hiller M."/>
            <person name="Vernes S.C."/>
            <person name="Myers E.W."/>
            <person name="Teeling E.C."/>
        </authorList>
    </citation>
    <scope>NUCLEOTIDE SEQUENCE [LARGE SCALE GENOMIC DNA]</scope>
    <source>
        <strain evidence="2">MMolMol1</strain>
        <tissue evidence="2">Muscle</tissue>
    </source>
</reference>
<proteinExistence type="predicted"/>
<keyword evidence="1" id="KW-1133">Transmembrane helix</keyword>
<protein>
    <submittedName>
        <fullName evidence="2">Uncharacterized protein</fullName>
    </submittedName>
</protein>
<keyword evidence="3" id="KW-1185">Reference proteome</keyword>
<accession>A0A7J8CRK6</accession>
<evidence type="ECO:0000313" key="2">
    <source>
        <dbReference type="EMBL" id="KAF6413511.1"/>
    </source>
</evidence>
<name>A0A7J8CRK6_MOLMO</name>
<keyword evidence="1" id="KW-0472">Membrane</keyword>
<feature type="transmembrane region" description="Helical" evidence="1">
    <location>
        <begin position="6"/>
        <end position="24"/>
    </location>
</feature>
<feature type="transmembrane region" description="Helical" evidence="1">
    <location>
        <begin position="31"/>
        <end position="52"/>
    </location>
</feature>
<gene>
    <name evidence="2" type="ORF">HJG59_009732</name>
</gene>
<keyword evidence="1" id="KW-0812">Transmembrane</keyword>
<organism evidence="2 3">
    <name type="scientific">Molossus molossus</name>
    <name type="common">Pallas' mastiff bat</name>
    <name type="synonym">Vespertilio molossus</name>
    <dbReference type="NCBI Taxonomy" id="27622"/>
    <lineage>
        <taxon>Eukaryota</taxon>
        <taxon>Metazoa</taxon>
        <taxon>Chordata</taxon>
        <taxon>Craniata</taxon>
        <taxon>Vertebrata</taxon>
        <taxon>Euteleostomi</taxon>
        <taxon>Mammalia</taxon>
        <taxon>Eutheria</taxon>
        <taxon>Laurasiatheria</taxon>
        <taxon>Chiroptera</taxon>
        <taxon>Yangochiroptera</taxon>
        <taxon>Molossidae</taxon>
        <taxon>Molossus</taxon>
    </lineage>
</organism>
<dbReference type="AlphaFoldDB" id="A0A7J8CRK6"/>
<dbReference type="Proteomes" id="UP000550707">
    <property type="component" value="Unassembled WGS sequence"/>
</dbReference>
<evidence type="ECO:0000313" key="3">
    <source>
        <dbReference type="Proteomes" id="UP000550707"/>
    </source>
</evidence>
<sequence>MISDVEHFFICLMTICMSCLEGCLFSSSAHFLIGFFVFLLLSCMSTLYILEINPLSDISLAIILSHTPMFVAALFTIAKIWKQPKCPSVDEWIKYLWYIYTMEYYAAVRKKDLLSFETTWRDLESIILSQAEKDKYHMISLICGI</sequence>
<dbReference type="EMBL" id="JACASF010000020">
    <property type="protein sequence ID" value="KAF6413511.1"/>
    <property type="molecule type" value="Genomic_DNA"/>
</dbReference>
<feature type="transmembrane region" description="Helical" evidence="1">
    <location>
        <begin position="58"/>
        <end position="78"/>
    </location>
</feature>
<dbReference type="InParanoid" id="A0A7J8CRK6"/>